<dbReference type="InterPro" id="IPR008253">
    <property type="entry name" value="Marvel"/>
</dbReference>
<evidence type="ECO:0000313" key="8">
    <source>
        <dbReference type="EMBL" id="ESN90553.1"/>
    </source>
</evidence>
<dbReference type="RefSeq" id="XP_009031462.1">
    <property type="nucleotide sequence ID" value="XM_009033214.1"/>
</dbReference>
<name>T1EXX5_HELRO</name>
<keyword evidence="10" id="KW-1185">Reference proteome</keyword>
<feature type="transmembrane region" description="Helical" evidence="6">
    <location>
        <begin position="110"/>
        <end position="132"/>
    </location>
</feature>
<dbReference type="HOGENOM" id="CLU_1671250_0_0_1"/>
<dbReference type="OMA" id="HFNETEM"/>
<evidence type="ECO:0000256" key="3">
    <source>
        <dbReference type="ARBA" id="ARBA00022989"/>
    </source>
</evidence>
<dbReference type="EMBL" id="AMQM01002285">
    <property type="status" value="NOT_ANNOTATED_CDS"/>
    <property type="molecule type" value="Genomic_DNA"/>
</dbReference>
<organism evidence="9 10">
    <name type="scientific">Helobdella robusta</name>
    <name type="common">Californian leech</name>
    <dbReference type="NCBI Taxonomy" id="6412"/>
    <lineage>
        <taxon>Eukaryota</taxon>
        <taxon>Metazoa</taxon>
        <taxon>Spiralia</taxon>
        <taxon>Lophotrochozoa</taxon>
        <taxon>Annelida</taxon>
        <taxon>Clitellata</taxon>
        <taxon>Hirudinea</taxon>
        <taxon>Rhynchobdellida</taxon>
        <taxon>Glossiphoniidae</taxon>
        <taxon>Helobdella</taxon>
    </lineage>
</organism>
<dbReference type="Proteomes" id="UP000015101">
    <property type="component" value="Unassembled WGS sequence"/>
</dbReference>
<dbReference type="KEGG" id="hro:HELRODRAFT_166233"/>
<evidence type="ECO:0000256" key="4">
    <source>
        <dbReference type="ARBA" id="ARBA00023136"/>
    </source>
</evidence>
<keyword evidence="3 6" id="KW-1133">Transmembrane helix</keyword>
<dbReference type="EnsemblMetazoa" id="HelroT166233">
    <property type="protein sequence ID" value="HelroP166233"/>
    <property type="gene ID" value="HelroG166233"/>
</dbReference>
<dbReference type="PROSITE" id="PS51225">
    <property type="entry name" value="MARVEL"/>
    <property type="match status" value="1"/>
</dbReference>
<sequence>MDPQAAPRQTLQKDYIKSFLGICKIAQIILSIMTFAFSSSCPWGSLGGGWVGFVSMTGFINAVIYFVLHLFNTIPPVFVNYFVELISYAIFTLFFFIAGIVAAAKGHLDGLIVAAAIFCFGALVAFLMDTVIQGLEVNKAWRERNARRAVPTSEPAHI</sequence>
<reference evidence="9" key="3">
    <citation type="submission" date="2015-06" db="UniProtKB">
        <authorList>
            <consortium name="EnsemblMetazoa"/>
        </authorList>
    </citation>
    <scope>IDENTIFICATION</scope>
</reference>
<evidence type="ECO:0000256" key="2">
    <source>
        <dbReference type="ARBA" id="ARBA00022692"/>
    </source>
</evidence>
<dbReference type="InParanoid" id="T1EXX5"/>
<dbReference type="GO" id="GO:0016020">
    <property type="term" value="C:membrane"/>
    <property type="evidence" value="ECO:0000318"/>
    <property type="project" value="GO_Central"/>
</dbReference>
<feature type="domain" description="MARVEL" evidence="7">
    <location>
        <begin position="15"/>
        <end position="138"/>
    </location>
</feature>
<keyword evidence="2 5" id="KW-0812">Transmembrane</keyword>
<proteinExistence type="predicted"/>
<evidence type="ECO:0000256" key="1">
    <source>
        <dbReference type="ARBA" id="ARBA00004141"/>
    </source>
</evidence>
<dbReference type="InterPro" id="IPR050578">
    <property type="entry name" value="MARVEL-CKLF_proteins"/>
</dbReference>
<accession>T1EXX5</accession>
<evidence type="ECO:0000256" key="5">
    <source>
        <dbReference type="PROSITE-ProRule" id="PRU00581"/>
    </source>
</evidence>
<dbReference type="PANTHER" id="PTHR22776:SF49">
    <property type="entry name" value="MARVEL DOMAIN-CONTAINING PROTEIN"/>
    <property type="match status" value="1"/>
</dbReference>
<reference evidence="8 10" key="2">
    <citation type="journal article" date="2013" name="Nature">
        <title>Insights into bilaterian evolution from three spiralian genomes.</title>
        <authorList>
            <person name="Simakov O."/>
            <person name="Marletaz F."/>
            <person name="Cho S.J."/>
            <person name="Edsinger-Gonzales E."/>
            <person name="Havlak P."/>
            <person name="Hellsten U."/>
            <person name="Kuo D.H."/>
            <person name="Larsson T."/>
            <person name="Lv J."/>
            <person name="Arendt D."/>
            <person name="Savage R."/>
            <person name="Osoegawa K."/>
            <person name="de Jong P."/>
            <person name="Grimwood J."/>
            <person name="Chapman J.A."/>
            <person name="Shapiro H."/>
            <person name="Aerts A."/>
            <person name="Otillar R.P."/>
            <person name="Terry A.Y."/>
            <person name="Boore J.L."/>
            <person name="Grigoriev I.V."/>
            <person name="Lindberg D.R."/>
            <person name="Seaver E.C."/>
            <person name="Weisblat D.A."/>
            <person name="Putnam N.H."/>
            <person name="Rokhsar D.S."/>
        </authorList>
    </citation>
    <scope>NUCLEOTIDE SEQUENCE</scope>
</reference>
<evidence type="ECO:0000313" key="10">
    <source>
        <dbReference type="Proteomes" id="UP000015101"/>
    </source>
</evidence>
<feature type="transmembrane region" description="Helical" evidence="6">
    <location>
        <begin position="18"/>
        <end position="38"/>
    </location>
</feature>
<dbReference type="Pfam" id="PF01284">
    <property type="entry name" value="MARVEL"/>
    <property type="match status" value="1"/>
</dbReference>
<evidence type="ECO:0000259" key="7">
    <source>
        <dbReference type="PROSITE" id="PS51225"/>
    </source>
</evidence>
<reference evidence="10" key="1">
    <citation type="submission" date="2012-12" db="EMBL/GenBank/DDBJ databases">
        <authorList>
            <person name="Hellsten U."/>
            <person name="Grimwood J."/>
            <person name="Chapman J.A."/>
            <person name="Shapiro H."/>
            <person name="Aerts A."/>
            <person name="Otillar R.P."/>
            <person name="Terry A.Y."/>
            <person name="Boore J.L."/>
            <person name="Simakov O."/>
            <person name="Marletaz F."/>
            <person name="Cho S.-J."/>
            <person name="Edsinger-Gonzales E."/>
            <person name="Havlak P."/>
            <person name="Kuo D.-H."/>
            <person name="Larsson T."/>
            <person name="Lv J."/>
            <person name="Arendt D."/>
            <person name="Savage R."/>
            <person name="Osoegawa K."/>
            <person name="de Jong P."/>
            <person name="Lindberg D.R."/>
            <person name="Seaver E.C."/>
            <person name="Weisblat D.A."/>
            <person name="Putnam N.H."/>
            <person name="Grigoriev I.V."/>
            <person name="Rokhsar D.S."/>
        </authorList>
    </citation>
    <scope>NUCLEOTIDE SEQUENCE</scope>
</reference>
<dbReference type="EMBL" id="KB097753">
    <property type="protein sequence ID" value="ESN90553.1"/>
    <property type="molecule type" value="Genomic_DNA"/>
</dbReference>
<dbReference type="FunCoup" id="T1EXX5">
    <property type="interactions" value="65"/>
</dbReference>
<feature type="transmembrane region" description="Helical" evidence="6">
    <location>
        <begin position="50"/>
        <end position="71"/>
    </location>
</feature>
<gene>
    <name evidence="9" type="primary">20201425</name>
    <name evidence="8" type="ORF">HELRODRAFT_166233</name>
</gene>
<protein>
    <recommendedName>
        <fullName evidence="7">MARVEL domain-containing protein</fullName>
    </recommendedName>
</protein>
<evidence type="ECO:0000313" key="9">
    <source>
        <dbReference type="EnsemblMetazoa" id="HelroP166233"/>
    </source>
</evidence>
<feature type="transmembrane region" description="Helical" evidence="6">
    <location>
        <begin position="78"/>
        <end position="104"/>
    </location>
</feature>
<dbReference type="PANTHER" id="PTHR22776">
    <property type="entry name" value="MARVEL-CONTAINING POTENTIAL LIPID RAFT-ASSOCIATED PROTEIN"/>
    <property type="match status" value="1"/>
</dbReference>
<dbReference type="OrthoDB" id="10028364at2759"/>
<dbReference type="GeneID" id="20201425"/>
<dbReference type="CTD" id="20201425"/>
<dbReference type="AlphaFoldDB" id="T1EXX5"/>
<keyword evidence="4 5" id="KW-0472">Membrane</keyword>
<evidence type="ECO:0000256" key="6">
    <source>
        <dbReference type="SAM" id="Phobius"/>
    </source>
</evidence>
<comment type="subcellular location">
    <subcellularLocation>
        <location evidence="1">Membrane</location>
        <topology evidence="1">Multi-pass membrane protein</topology>
    </subcellularLocation>
</comment>